<dbReference type="InterPro" id="IPR001387">
    <property type="entry name" value="Cro/C1-type_HTH"/>
</dbReference>
<dbReference type="InterPro" id="IPR025194">
    <property type="entry name" value="RodZ-like_C"/>
</dbReference>
<feature type="compositionally biased region" description="Polar residues" evidence="1">
    <location>
        <begin position="164"/>
        <end position="176"/>
    </location>
</feature>
<proteinExistence type="predicted"/>
<dbReference type="EMBL" id="CP002339">
    <property type="protein sequence ID" value="AEF02343.1"/>
    <property type="molecule type" value="Genomic_DNA"/>
</dbReference>
<dbReference type="PROSITE" id="PS50943">
    <property type="entry name" value="HTH_CROC1"/>
    <property type="match status" value="1"/>
</dbReference>
<dbReference type="eggNOG" id="COG1426">
    <property type="taxonomic scope" value="Bacteria"/>
</dbReference>
<name>F5ZAY3_ALTNA</name>
<dbReference type="KEGG" id="alt:ambt_03965"/>
<dbReference type="PANTHER" id="PTHR34475">
    <property type="match status" value="1"/>
</dbReference>
<feature type="compositionally biased region" description="Low complexity" evidence="1">
    <location>
        <begin position="179"/>
        <end position="197"/>
    </location>
</feature>
<gene>
    <name evidence="4" type="ordered locus">ambt_03965</name>
</gene>
<keyword evidence="2" id="KW-0472">Membrane</keyword>
<dbReference type="GO" id="GO:0003677">
    <property type="term" value="F:DNA binding"/>
    <property type="evidence" value="ECO:0007669"/>
    <property type="project" value="InterPro"/>
</dbReference>
<dbReference type="InterPro" id="IPR050400">
    <property type="entry name" value="Bact_Cytoskel_RodZ"/>
</dbReference>
<dbReference type="Proteomes" id="UP000000683">
    <property type="component" value="Chromosome"/>
</dbReference>
<evidence type="ECO:0000259" key="3">
    <source>
        <dbReference type="PROSITE" id="PS50943"/>
    </source>
</evidence>
<feature type="region of interest" description="Disordered" evidence="1">
    <location>
        <begin position="1"/>
        <end position="24"/>
    </location>
</feature>
<feature type="region of interest" description="Disordered" evidence="1">
    <location>
        <begin position="159"/>
        <end position="241"/>
    </location>
</feature>
<dbReference type="Pfam" id="PF13464">
    <property type="entry name" value="RodZ_C"/>
    <property type="match status" value="1"/>
</dbReference>
<dbReference type="PANTHER" id="PTHR34475:SF1">
    <property type="entry name" value="CYTOSKELETON PROTEIN RODZ"/>
    <property type="match status" value="1"/>
</dbReference>
<feature type="transmembrane region" description="Helical" evidence="2">
    <location>
        <begin position="119"/>
        <end position="139"/>
    </location>
</feature>
<accession>F5ZAY3</accession>
<dbReference type="OrthoDB" id="9790252at2"/>
<keyword evidence="2" id="KW-1133">Transmembrane helix</keyword>
<dbReference type="HOGENOM" id="CLU_047530_3_1_6"/>
<reference evidence="4 5" key="1">
    <citation type="journal article" date="2011" name="J. Bacteriol.">
        <title>Complete genome sequence of the polycyclic aromatic hydrocarbon-degrading bacterium Alteromonas sp. strain SN2.</title>
        <authorList>
            <person name="Jin H.M."/>
            <person name="Jeong H."/>
            <person name="Moon E.J."/>
            <person name="Math R.K."/>
            <person name="Lee K."/>
            <person name="Kim H.J."/>
            <person name="Jeon C.O."/>
            <person name="Oh T.K."/>
            <person name="Kim J.F."/>
        </authorList>
    </citation>
    <scope>NUCLEOTIDE SEQUENCE [LARGE SCALE GENOMIC DNA]</scope>
    <source>
        <strain evidence="5">JCM 17741 / KACC 18427 / KCTC 11700BP / SN2</strain>
    </source>
</reference>
<dbReference type="RefSeq" id="WP_013783285.1">
    <property type="nucleotide sequence ID" value="NC_015554.1"/>
</dbReference>
<dbReference type="InterPro" id="IPR010982">
    <property type="entry name" value="Lambda_DNA-bd_dom_sf"/>
</dbReference>
<dbReference type="CDD" id="cd00093">
    <property type="entry name" value="HTH_XRE"/>
    <property type="match status" value="1"/>
</dbReference>
<feature type="compositionally biased region" description="Polar residues" evidence="1">
    <location>
        <begin position="1"/>
        <end position="20"/>
    </location>
</feature>
<feature type="domain" description="HTH cro/C1-type" evidence="3">
    <location>
        <begin position="26"/>
        <end position="55"/>
    </location>
</feature>
<sequence>MVSEQQTTEEAGLAQESTVPSPGKMLRERRESLGLTQQQIADKLFLKVTQINALEEDAVDKTTSITFTKGYVRNYAKQLGLNAEHVVAAFEQYHTSVEPPAKLQSFSRRVAKQTHDDRWMMVTYIILLLIIGGIVAWWVQQPSDEAIVEAPNLEKIKEEAANTPIPQATNRTNSGVLTGGSTNTATSTNTGTDTQSTVLPQSIDGNSNVNNSVVPSPSNNQGNSSYTDDESLPPSAGINESNNLTALVSDSDSGEIRLGSQVASNSSSSGSQSGAVPISMTFTFDDDCWVNIKDATGEAIAYGVKQSGRVMEIQGVPPVAVTLGKPDNVRISVNGDPVDITAFQNGQIARFSLPM</sequence>
<evidence type="ECO:0000313" key="4">
    <source>
        <dbReference type="EMBL" id="AEF02343.1"/>
    </source>
</evidence>
<feature type="compositionally biased region" description="Low complexity" evidence="1">
    <location>
        <begin position="205"/>
        <end position="225"/>
    </location>
</feature>
<dbReference type="Pfam" id="PF13413">
    <property type="entry name" value="HTH_25"/>
    <property type="match status" value="1"/>
</dbReference>
<dbReference type="SMART" id="SM00530">
    <property type="entry name" value="HTH_XRE"/>
    <property type="match status" value="1"/>
</dbReference>
<dbReference type="Gene3D" id="1.10.260.40">
    <property type="entry name" value="lambda repressor-like DNA-binding domains"/>
    <property type="match status" value="1"/>
</dbReference>
<evidence type="ECO:0000313" key="5">
    <source>
        <dbReference type="Proteomes" id="UP000000683"/>
    </source>
</evidence>
<dbReference type="AlphaFoldDB" id="F5ZAY3"/>
<organism evidence="4 5">
    <name type="scientific">Alteromonas naphthalenivorans</name>
    <dbReference type="NCBI Taxonomy" id="715451"/>
    <lineage>
        <taxon>Bacteria</taxon>
        <taxon>Pseudomonadati</taxon>
        <taxon>Pseudomonadota</taxon>
        <taxon>Gammaproteobacteria</taxon>
        <taxon>Alteromonadales</taxon>
        <taxon>Alteromonadaceae</taxon>
        <taxon>Alteromonas/Salinimonas group</taxon>
        <taxon>Alteromonas</taxon>
    </lineage>
</organism>
<evidence type="ECO:0000256" key="2">
    <source>
        <dbReference type="SAM" id="Phobius"/>
    </source>
</evidence>
<keyword evidence="2" id="KW-0812">Transmembrane</keyword>
<dbReference type="SUPFAM" id="SSF47413">
    <property type="entry name" value="lambda repressor-like DNA-binding domains"/>
    <property type="match status" value="1"/>
</dbReference>
<protein>
    <recommendedName>
        <fullName evidence="3">HTH cro/C1-type domain-containing protein</fullName>
    </recommendedName>
</protein>
<keyword evidence="5" id="KW-1185">Reference proteome</keyword>
<evidence type="ECO:0000256" key="1">
    <source>
        <dbReference type="SAM" id="MobiDB-lite"/>
    </source>
</evidence>